<evidence type="ECO:0000313" key="2">
    <source>
        <dbReference type="Proteomes" id="UP000784294"/>
    </source>
</evidence>
<dbReference type="AlphaFoldDB" id="A0A448WMJ3"/>
<sequence length="78" mass="8977">MARDDFAGLQRRLMAVPLFQLVTITNFIQDLFVSTCQQTSTRHIYPFPTVAIDRRNVDRVFDSCKDILQGKALTELMV</sequence>
<evidence type="ECO:0000313" key="1">
    <source>
        <dbReference type="EMBL" id="VEL15551.1"/>
    </source>
</evidence>
<accession>A0A448WMJ3</accession>
<dbReference type="EMBL" id="CAAALY010024997">
    <property type="protein sequence ID" value="VEL15551.1"/>
    <property type="molecule type" value="Genomic_DNA"/>
</dbReference>
<protein>
    <submittedName>
        <fullName evidence="1">Uncharacterized protein</fullName>
    </submittedName>
</protein>
<gene>
    <name evidence="1" type="ORF">PXEA_LOCUS8991</name>
</gene>
<name>A0A448WMJ3_9PLAT</name>
<dbReference type="Proteomes" id="UP000784294">
    <property type="component" value="Unassembled WGS sequence"/>
</dbReference>
<dbReference type="InterPro" id="IPR027417">
    <property type="entry name" value="P-loop_NTPase"/>
</dbReference>
<dbReference type="Gene3D" id="3.40.50.300">
    <property type="entry name" value="P-loop containing nucleotide triphosphate hydrolases"/>
    <property type="match status" value="1"/>
</dbReference>
<reference evidence="1" key="1">
    <citation type="submission" date="2018-11" db="EMBL/GenBank/DDBJ databases">
        <authorList>
            <consortium name="Pathogen Informatics"/>
        </authorList>
    </citation>
    <scope>NUCLEOTIDE SEQUENCE</scope>
</reference>
<comment type="caution">
    <text evidence="1">The sequence shown here is derived from an EMBL/GenBank/DDBJ whole genome shotgun (WGS) entry which is preliminary data.</text>
</comment>
<dbReference type="OrthoDB" id="10504626at2759"/>
<proteinExistence type="predicted"/>
<organism evidence="1 2">
    <name type="scientific">Protopolystoma xenopodis</name>
    <dbReference type="NCBI Taxonomy" id="117903"/>
    <lineage>
        <taxon>Eukaryota</taxon>
        <taxon>Metazoa</taxon>
        <taxon>Spiralia</taxon>
        <taxon>Lophotrochozoa</taxon>
        <taxon>Platyhelminthes</taxon>
        <taxon>Monogenea</taxon>
        <taxon>Polyopisthocotylea</taxon>
        <taxon>Polystomatidea</taxon>
        <taxon>Polystomatidae</taxon>
        <taxon>Protopolystoma</taxon>
    </lineage>
</organism>
<keyword evidence="2" id="KW-1185">Reference proteome</keyword>